<dbReference type="Pfam" id="PF05517">
    <property type="entry name" value="p25-alpha"/>
    <property type="match status" value="1"/>
</dbReference>
<evidence type="ECO:0000313" key="2">
    <source>
        <dbReference type="EMBL" id="GBM22278.1"/>
    </source>
</evidence>
<protein>
    <recommendedName>
        <fullName evidence="4">EF-hand domain-containing protein</fullName>
    </recommendedName>
</protein>
<sequence>MAEKGLQAVFETFAKAGGSKDGKISLDCIKKWFKEAAVIGKDTGITEADVEAAVAKTSKDKKGLEFAEIKECVNALAKEKKVEPKELMEKLAAAGPMKCVKPGAAEAGAKPVKDEKEK</sequence>
<comment type="similarity">
    <text evidence="1">Belongs to the TPPP family.</text>
</comment>
<evidence type="ECO:0000256" key="1">
    <source>
        <dbReference type="ARBA" id="ARBA00010994"/>
    </source>
</evidence>
<dbReference type="Gene3D" id="1.10.238.10">
    <property type="entry name" value="EF-hand"/>
    <property type="match status" value="1"/>
</dbReference>
<reference evidence="2 3" key="1">
    <citation type="journal article" date="2019" name="Sci. Rep.">
        <title>Orb-weaving spider Araneus ventricosus genome elucidates the spidroin gene catalogue.</title>
        <authorList>
            <person name="Kono N."/>
            <person name="Nakamura H."/>
            <person name="Ohtoshi R."/>
            <person name="Moran D.A.P."/>
            <person name="Shinohara A."/>
            <person name="Yoshida Y."/>
            <person name="Fujiwara M."/>
            <person name="Mori M."/>
            <person name="Tomita M."/>
            <person name="Arakawa K."/>
        </authorList>
    </citation>
    <scope>NUCLEOTIDE SEQUENCE [LARGE SCALE GENOMIC DNA]</scope>
</reference>
<evidence type="ECO:0008006" key="4">
    <source>
        <dbReference type="Google" id="ProtNLM"/>
    </source>
</evidence>
<dbReference type="SUPFAM" id="SSF47473">
    <property type="entry name" value="EF-hand"/>
    <property type="match status" value="1"/>
</dbReference>
<dbReference type="InterPro" id="IPR008907">
    <property type="entry name" value="TPP/p25"/>
</dbReference>
<dbReference type="OrthoDB" id="6419479at2759"/>
<keyword evidence="3" id="KW-1185">Reference proteome</keyword>
<evidence type="ECO:0000313" key="3">
    <source>
        <dbReference type="Proteomes" id="UP000499080"/>
    </source>
</evidence>
<proteinExistence type="inferred from homology"/>
<dbReference type="EMBL" id="BGPR01000477">
    <property type="protein sequence ID" value="GBM22278.1"/>
    <property type="molecule type" value="Genomic_DNA"/>
</dbReference>
<gene>
    <name evidence="2" type="ORF">AVEN_144654_1</name>
</gene>
<name>A0A4Y2E2L0_ARAVE</name>
<organism evidence="2 3">
    <name type="scientific">Araneus ventricosus</name>
    <name type="common">Orbweaver spider</name>
    <name type="synonym">Epeira ventricosa</name>
    <dbReference type="NCBI Taxonomy" id="182803"/>
    <lineage>
        <taxon>Eukaryota</taxon>
        <taxon>Metazoa</taxon>
        <taxon>Ecdysozoa</taxon>
        <taxon>Arthropoda</taxon>
        <taxon>Chelicerata</taxon>
        <taxon>Arachnida</taxon>
        <taxon>Araneae</taxon>
        <taxon>Araneomorphae</taxon>
        <taxon>Entelegynae</taxon>
        <taxon>Araneoidea</taxon>
        <taxon>Araneidae</taxon>
        <taxon>Araneus</taxon>
    </lineage>
</organism>
<comment type="caution">
    <text evidence="2">The sequence shown here is derived from an EMBL/GenBank/DDBJ whole genome shotgun (WGS) entry which is preliminary data.</text>
</comment>
<dbReference type="GO" id="GO:0046785">
    <property type="term" value="P:microtubule polymerization"/>
    <property type="evidence" value="ECO:0007669"/>
    <property type="project" value="InterPro"/>
</dbReference>
<dbReference type="Proteomes" id="UP000499080">
    <property type="component" value="Unassembled WGS sequence"/>
</dbReference>
<accession>A0A4Y2E2L0</accession>
<dbReference type="InterPro" id="IPR011992">
    <property type="entry name" value="EF-hand-dom_pair"/>
</dbReference>
<dbReference type="AlphaFoldDB" id="A0A4Y2E2L0"/>
<dbReference type="GO" id="GO:0015631">
    <property type="term" value="F:tubulin binding"/>
    <property type="evidence" value="ECO:0007669"/>
    <property type="project" value="InterPro"/>
</dbReference>